<feature type="domain" description="Sushi" evidence="2">
    <location>
        <begin position="56"/>
        <end position="112"/>
    </location>
</feature>
<dbReference type="OrthoDB" id="10045365at2759"/>
<dbReference type="Proteomes" id="UP001151699">
    <property type="component" value="Chromosome B"/>
</dbReference>
<dbReference type="Pfam" id="PF00084">
    <property type="entry name" value="Sushi"/>
    <property type="match status" value="1"/>
</dbReference>
<keyword evidence="4" id="KW-1185">Reference proteome</keyword>
<evidence type="ECO:0000313" key="4">
    <source>
        <dbReference type="Proteomes" id="UP001151699"/>
    </source>
</evidence>
<dbReference type="InterPro" id="IPR000436">
    <property type="entry name" value="Sushi_SCR_CCP_dom"/>
</dbReference>
<dbReference type="Gene3D" id="2.10.70.10">
    <property type="entry name" value="Complement Module, domain 1"/>
    <property type="match status" value="1"/>
</dbReference>
<dbReference type="CDD" id="cd00033">
    <property type="entry name" value="CCP"/>
    <property type="match status" value="1"/>
</dbReference>
<gene>
    <name evidence="3" type="ORF">Bhyg_05807</name>
</gene>
<dbReference type="AlphaFoldDB" id="A0A9Q0S1D5"/>
<dbReference type="InterPro" id="IPR035976">
    <property type="entry name" value="Sushi/SCR/CCP_sf"/>
</dbReference>
<name>A0A9Q0S1D5_9DIPT</name>
<proteinExistence type="predicted"/>
<evidence type="ECO:0000313" key="3">
    <source>
        <dbReference type="EMBL" id="KAJ6640874.1"/>
    </source>
</evidence>
<organism evidence="3 4">
    <name type="scientific">Pseudolycoriella hygida</name>
    <dbReference type="NCBI Taxonomy" id="35572"/>
    <lineage>
        <taxon>Eukaryota</taxon>
        <taxon>Metazoa</taxon>
        <taxon>Ecdysozoa</taxon>
        <taxon>Arthropoda</taxon>
        <taxon>Hexapoda</taxon>
        <taxon>Insecta</taxon>
        <taxon>Pterygota</taxon>
        <taxon>Neoptera</taxon>
        <taxon>Endopterygota</taxon>
        <taxon>Diptera</taxon>
        <taxon>Nematocera</taxon>
        <taxon>Sciaroidea</taxon>
        <taxon>Sciaridae</taxon>
        <taxon>Pseudolycoriella</taxon>
    </lineage>
</organism>
<protein>
    <recommendedName>
        <fullName evidence="2">Sushi domain-containing protein</fullName>
    </recommendedName>
</protein>
<reference evidence="3" key="1">
    <citation type="submission" date="2022-07" db="EMBL/GenBank/DDBJ databases">
        <authorList>
            <person name="Trinca V."/>
            <person name="Uliana J.V.C."/>
            <person name="Torres T.T."/>
            <person name="Ward R.J."/>
            <person name="Monesi N."/>
        </authorList>
    </citation>
    <scope>NUCLEOTIDE SEQUENCE</scope>
    <source>
        <strain evidence="3">HSMRA1968</strain>
        <tissue evidence="3">Whole embryos</tissue>
    </source>
</reference>
<dbReference type="SUPFAM" id="SSF57535">
    <property type="entry name" value="Complement control module/SCR domain"/>
    <property type="match status" value="1"/>
</dbReference>
<comment type="caution">
    <text evidence="3">The sequence shown here is derived from an EMBL/GenBank/DDBJ whole genome shotgun (WGS) entry which is preliminary data.</text>
</comment>
<evidence type="ECO:0000256" key="1">
    <source>
        <dbReference type="ARBA" id="ARBA00023157"/>
    </source>
</evidence>
<sequence length="149" mass="17406">MIFHLNNFAVSFNLDHTPTERNSRKLNINDIPEDTSIDSAFAKTLDRSCFVEPRVMPPEIENAVVRNLRRQKEGRIFPVAVYTCDEDYELENEDNDRLYCSKRKWIGTHPNCMQLEENYGENGEDEEDDEVLLHLALSIRLSETLSVYH</sequence>
<accession>A0A9Q0S1D5</accession>
<evidence type="ECO:0000259" key="2">
    <source>
        <dbReference type="Pfam" id="PF00084"/>
    </source>
</evidence>
<dbReference type="EMBL" id="WJQU01000002">
    <property type="protein sequence ID" value="KAJ6640874.1"/>
    <property type="molecule type" value="Genomic_DNA"/>
</dbReference>
<keyword evidence="1" id="KW-1015">Disulfide bond</keyword>